<dbReference type="VEuPathDB" id="FungiDB:sscle_09g073550"/>
<evidence type="ECO:0000313" key="1">
    <source>
        <dbReference type="EMBL" id="APA12585.1"/>
    </source>
</evidence>
<reference evidence="2" key="1">
    <citation type="journal article" date="2017" name="Genome Biol. Evol.">
        <title>The complete genome sequence of the phytopathogenic fungus Sclerotinia sclerotiorum reveals insights into the genome architecture of broad host range pathogens.</title>
        <authorList>
            <person name="Derbyshire M."/>
            <person name="Denton-Giles M."/>
            <person name="Hegedus D."/>
            <person name="Seifbarghy S."/>
            <person name="Rollins J."/>
            <person name="van Kan J."/>
            <person name="Seidl M.F."/>
            <person name="Faino L."/>
            <person name="Mbengue M."/>
            <person name="Navaud O."/>
            <person name="Raffaele S."/>
            <person name="Hammond-Kosack K."/>
            <person name="Heard S."/>
            <person name="Oliver R."/>
        </authorList>
    </citation>
    <scope>NUCLEOTIDE SEQUENCE [LARGE SCALE GENOMIC DNA]</scope>
    <source>
        <strain evidence="2">ATCC 18683 / 1980 / Ss-1</strain>
    </source>
</reference>
<dbReference type="EMBL" id="CP017822">
    <property type="protein sequence ID" value="APA12585.1"/>
    <property type="molecule type" value="Genomic_DNA"/>
</dbReference>
<name>A0A1D9QCB0_SCLS1</name>
<dbReference type="AlphaFoldDB" id="A0A1D9QCB0"/>
<gene>
    <name evidence="1" type="ORF">sscle_09g073550</name>
</gene>
<dbReference type="Proteomes" id="UP000177798">
    <property type="component" value="Chromosome 9"/>
</dbReference>
<organism evidence="1 2">
    <name type="scientific">Sclerotinia sclerotiorum (strain ATCC 18683 / 1980 / Ss-1)</name>
    <name type="common">White mold</name>
    <name type="synonym">Whetzelinia sclerotiorum</name>
    <dbReference type="NCBI Taxonomy" id="665079"/>
    <lineage>
        <taxon>Eukaryota</taxon>
        <taxon>Fungi</taxon>
        <taxon>Dikarya</taxon>
        <taxon>Ascomycota</taxon>
        <taxon>Pezizomycotina</taxon>
        <taxon>Leotiomycetes</taxon>
        <taxon>Helotiales</taxon>
        <taxon>Sclerotiniaceae</taxon>
        <taxon>Sclerotinia</taxon>
    </lineage>
</organism>
<proteinExistence type="predicted"/>
<dbReference type="OrthoDB" id="5243686at2759"/>
<sequence>MAHRSYTSFLFNVNELHVNQEPDNGGIPPRANENGRWVPPIYRAGFSPQTPGRVFRWADGYVTDAGGNYQWFNGEGWSYPNNEILHHYRSTTLFWCNEFTQFQMMEADATTIDIAISDFPYNRWYPLTFGHDGSLSRVSVSLEEQYLAGREGAWIGQLGLQAYRHRSNRPANGLAGNLATIVALLAFSCTDDRMLYSALVNYDTWRRQWGSHDAQHGRLHERGVVANIYLDPENPNGSTHDTLYHLEWEDGPIIY</sequence>
<accession>A0A1D9QCB0</accession>
<evidence type="ECO:0000313" key="2">
    <source>
        <dbReference type="Proteomes" id="UP000177798"/>
    </source>
</evidence>
<protein>
    <submittedName>
        <fullName evidence="1">Uncharacterized protein</fullName>
    </submittedName>
</protein>